<keyword evidence="5" id="KW-1185">Reference proteome</keyword>
<dbReference type="PROSITE" id="PS51257">
    <property type="entry name" value="PROKAR_LIPOPROTEIN"/>
    <property type="match status" value="1"/>
</dbReference>
<dbReference type="STRING" id="658218.SAMN05216562_2000"/>
<dbReference type="EMBL" id="FNQO01000002">
    <property type="protein sequence ID" value="SEA15287.1"/>
    <property type="molecule type" value="Genomic_DNA"/>
</dbReference>
<keyword evidence="4" id="KW-0645">Protease</keyword>
<dbReference type="RefSeq" id="WP_139304856.1">
    <property type="nucleotide sequence ID" value="NZ_FNQO01000002.1"/>
</dbReference>
<dbReference type="Pfam" id="PF13650">
    <property type="entry name" value="Asp_protease_2"/>
    <property type="match status" value="2"/>
</dbReference>
<proteinExistence type="predicted"/>
<protein>
    <submittedName>
        <fullName evidence="4">Aspartyl protease</fullName>
    </submittedName>
</protein>
<dbReference type="InterPro" id="IPR001995">
    <property type="entry name" value="Peptidase_A2_cat"/>
</dbReference>
<dbReference type="Proteomes" id="UP000198658">
    <property type="component" value="Unassembled WGS sequence"/>
</dbReference>
<keyword evidence="2" id="KW-0732">Signal</keyword>
<evidence type="ECO:0000313" key="4">
    <source>
        <dbReference type="EMBL" id="SEA15287.1"/>
    </source>
</evidence>
<dbReference type="GO" id="GO:0006508">
    <property type="term" value="P:proteolysis"/>
    <property type="evidence" value="ECO:0007669"/>
    <property type="project" value="UniProtKB-KW"/>
</dbReference>
<organism evidence="4 5">
    <name type="scientific">Microbulbifer marinus</name>
    <dbReference type="NCBI Taxonomy" id="658218"/>
    <lineage>
        <taxon>Bacteria</taxon>
        <taxon>Pseudomonadati</taxon>
        <taxon>Pseudomonadota</taxon>
        <taxon>Gammaproteobacteria</taxon>
        <taxon>Cellvibrionales</taxon>
        <taxon>Microbulbiferaceae</taxon>
        <taxon>Microbulbifer</taxon>
    </lineage>
</organism>
<dbReference type="PROSITE" id="PS00141">
    <property type="entry name" value="ASP_PROTEASE"/>
    <property type="match status" value="1"/>
</dbReference>
<dbReference type="AlphaFoldDB" id="A0A1H3YV65"/>
<sequence>MRYLISLIQVFLFSSCFMQSANGAEFTLFNNRLFMPAQINGHQTQALLDSGAEMSLIDTRYALANSLTPEGEAVARGTGGQQAVQFVSGAEIKVDQAYLDNQTLIALDLTDISERLIGRPLTLVVGRSLFDRGPVWIDFTTNELQLVSPLDKSGDQWSKRLKHAEKLPLREHKGIKQIPVFLEGKKVWADFDLGNGSGAMISRKLATELGLLSPERITGTKRGGGIGGEVTRQTILIKELKIGGKSFSDLTIAVDDTDDSSSMNVGTHLLKHFSLLVDFPSDSLYLSQQ</sequence>
<dbReference type="Gene3D" id="2.40.70.10">
    <property type="entry name" value="Acid Proteases"/>
    <property type="match status" value="2"/>
</dbReference>
<evidence type="ECO:0000313" key="5">
    <source>
        <dbReference type="Proteomes" id="UP000198658"/>
    </source>
</evidence>
<feature type="domain" description="Peptidase A2" evidence="3">
    <location>
        <begin position="44"/>
        <end position="121"/>
    </location>
</feature>
<dbReference type="OrthoDB" id="198130at2"/>
<evidence type="ECO:0000259" key="3">
    <source>
        <dbReference type="PROSITE" id="PS50175"/>
    </source>
</evidence>
<gene>
    <name evidence="4" type="ORF">SAMN05216562_2000</name>
</gene>
<dbReference type="GO" id="GO:0004190">
    <property type="term" value="F:aspartic-type endopeptidase activity"/>
    <property type="evidence" value="ECO:0007669"/>
    <property type="project" value="InterPro"/>
</dbReference>
<dbReference type="InterPro" id="IPR021109">
    <property type="entry name" value="Peptidase_aspartic_dom_sf"/>
</dbReference>
<name>A0A1H3YV65_9GAMM</name>
<dbReference type="SUPFAM" id="SSF50630">
    <property type="entry name" value="Acid proteases"/>
    <property type="match status" value="1"/>
</dbReference>
<feature type="chain" id="PRO_5011456534" evidence="2">
    <location>
        <begin position="24"/>
        <end position="289"/>
    </location>
</feature>
<dbReference type="InterPro" id="IPR001969">
    <property type="entry name" value="Aspartic_peptidase_AS"/>
</dbReference>
<reference evidence="5" key="1">
    <citation type="submission" date="2016-10" db="EMBL/GenBank/DDBJ databases">
        <authorList>
            <person name="Varghese N."/>
            <person name="Submissions S."/>
        </authorList>
    </citation>
    <scope>NUCLEOTIDE SEQUENCE [LARGE SCALE GENOMIC DNA]</scope>
    <source>
        <strain evidence="5">CGMCC 1.10657</strain>
    </source>
</reference>
<evidence type="ECO:0000256" key="2">
    <source>
        <dbReference type="SAM" id="SignalP"/>
    </source>
</evidence>
<accession>A0A1H3YV65</accession>
<keyword evidence="1" id="KW-0378">Hydrolase</keyword>
<feature type="signal peptide" evidence="2">
    <location>
        <begin position="1"/>
        <end position="23"/>
    </location>
</feature>
<evidence type="ECO:0000256" key="1">
    <source>
        <dbReference type="ARBA" id="ARBA00022801"/>
    </source>
</evidence>
<dbReference type="PROSITE" id="PS50175">
    <property type="entry name" value="ASP_PROT_RETROV"/>
    <property type="match status" value="1"/>
</dbReference>